<reference evidence="2" key="1">
    <citation type="submission" date="2015-09" db="EMBL/GenBank/DDBJ databases">
        <authorList>
            <person name="Jackson K.R."/>
            <person name="Lunt B.L."/>
            <person name="Fisher J.N.B."/>
            <person name="Gardner A.V."/>
            <person name="Bailey M.E."/>
            <person name="Deus L.M."/>
            <person name="Earl A.S."/>
            <person name="Gibby P.D."/>
            <person name="Hartmann K.A."/>
            <person name="Liu J.E."/>
            <person name="Manci A.M."/>
            <person name="Nielsen D.A."/>
            <person name="Solomon M.B."/>
            <person name="Breakwell D.P."/>
            <person name="Burnett S.H."/>
            <person name="Grose J.H."/>
        </authorList>
    </citation>
    <scope>NUCLEOTIDE SEQUENCE</scope>
    <source>
        <strain evidence="2">7805</strain>
    </source>
</reference>
<dbReference type="GeneID" id="77289960"/>
<dbReference type="EMBL" id="LR882963">
    <property type="protein sequence ID" value="CAD5914227.1"/>
    <property type="molecule type" value="Genomic_DNA"/>
</dbReference>
<dbReference type="RefSeq" id="WP_155806180.1">
    <property type="nucleotide sequence ID" value="NZ_CAJCFV010000059.1"/>
</dbReference>
<proteinExistence type="predicted"/>
<accession>A0A1J1JL41</accession>
<dbReference type="Proteomes" id="UP001153761">
    <property type="component" value="Chromosome"/>
</dbReference>
<evidence type="ECO:0000313" key="2">
    <source>
        <dbReference type="EMBL" id="CUM62043.1"/>
    </source>
</evidence>
<dbReference type="EMBL" id="LO018304">
    <property type="protein sequence ID" value="CUM62043.1"/>
    <property type="molecule type" value="Genomic_DNA"/>
</dbReference>
<reference evidence="1" key="2">
    <citation type="submission" date="2020-09" db="EMBL/GenBank/DDBJ databases">
        <authorList>
            <person name="Blom J."/>
        </authorList>
    </citation>
    <scope>NUCLEOTIDE SEQUENCE</scope>
    <source>
        <strain evidence="1">No.66</strain>
    </source>
</reference>
<sequence>MLYQYIIYANIINSQTMAIIKSRLLLSLSLLTTLISLSLPVKADSTAEMNLINCQFNL</sequence>
<dbReference type="AlphaFoldDB" id="A0A1J1JL41"/>
<name>A0A1J1JL41_PLAAG</name>
<protein>
    <submittedName>
        <fullName evidence="2">Uncharacterized protein</fullName>
    </submittedName>
</protein>
<organism evidence="2">
    <name type="scientific">Planktothrix agardhii</name>
    <name type="common">Oscillatoria agardhii</name>
    <dbReference type="NCBI Taxonomy" id="1160"/>
    <lineage>
        <taxon>Bacteria</taxon>
        <taxon>Bacillati</taxon>
        <taxon>Cyanobacteriota</taxon>
        <taxon>Cyanophyceae</taxon>
        <taxon>Oscillatoriophycideae</taxon>
        <taxon>Oscillatoriales</taxon>
        <taxon>Microcoleaceae</taxon>
        <taxon>Planktothrix</taxon>
    </lineage>
</organism>
<gene>
    <name evidence="1" type="ORF">PANO66_00257</name>
    <name evidence="2" type="ORF">PLAM_4077</name>
</gene>
<evidence type="ECO:0000313" key="1">
    <source>
        <dbReference type="EMBL" id="CAD5914227.1"/>
    </source>
</evidence>